<dbReference type="EMBL" id="KI689337">
    <property type="protein sequence ID" value="ETK73394.1"/>
    <property type="molecule type" value="Genomic_DNA"/>
</dbReference>
<evidence type="ECO:0000256" key="1">
    <source>
        <dbReference type="SAM" id="MobiDB-lite"/>
    </source>
</evidence>
<feature type="compositionally biased region" description="Polar residues" evidence="1">
    <location>
        <begin position="22"/>
        <end position="44"/>
    </location>
</feature>
<dbReference type="VEuPathDB" id="FungiDB:PPTG_10170"/>
<sequence>MVHVRHSRLHWEFRCVVDSEGENTSSNILASSRAPQTKAISDSQSTEDDLASTGTRTPPWRSPGNTTYVSKERSRLPSSQEENSSLRSPVARQPLASPTTSSPLFLETPPGAVAHFSTRTKTLASRPRQARQLAAAPYAPGDRGFQGRSCHLPEQIDAYGDGGSTTLRPSTSQPQGTFCGNGLLESDKVLLGCNLQTAELAVVASEDIEAGVVLGQYLGELEHVSVSRNLRPRNSGPVAEFLEVANGRRTTVVVATTQAIRRGEEVTVDYGDTLWFVCRCQREDCRHREIQDHPDP</sequence>
<evidence type="ECO:0008006" key="3">
    <source>
        <dbReference type="Google" id="ProtNLM"/>
    </source>
</evidence>
<gene>
    <name evidence="2" type="ORF">L915_19673</name>
</gene>
<dbReference type="CDD" id="cd08161">
    <property type="entry name" value="SET"/>
    <property type="match status" value="1"/>
</dbReference>
<dbReference type="Proteomes" id="UP000053236">
    <property type="component" value="Unassembled WGS sequence"/>
</dbReference>
<dbReference type="Gene3D" id="2.170.270.10">
    <property type="entry name" value="SET domain"/>
    <property type="match status" value="1"/>
</dbReference>
<dbReference type="SUPFAM" id="SSF82199">
    <property type="entry name" value="SET domain"/>
    <property type="match status" value="1"/>
</dbReference>
<feature type="region of interest" description="Disordered" evidence="1">
    <location>
        <begin position="22"/>
        <end position="110"/>
    </location>
</feature>
<name>W2FRV2_PHYNI</name>
<accession>W2FRV2</accession>
<feature type="compositionally biased region" description="Polar residues" evidence="1">
    <location>
        <begin position="76"/>
        <end position="87"/>
    </location>
</feature>
<evidence type="ECO:0000313" key="2">
    <source>
        <dbReference type="EMBL" id="ETK73394.1"/>
    </source>
</evidence>
<organism evidence="2">
    <name type="scientific">Phytophthora nicotianae</name>
    <name type="common">Potato buckeye rot agent</name>
    <name type="synonym">Phytophthora parasitica</name>
    <dbReference type="NCBI Taxonomy" id="4792"/>
    <lineage>
        <taxon>Eukaryota</taxon>
        <taxon>Sar</taxon>
        <taxon>Stramenopiles</taxon>
        <taxon>Oomycota</taxon>
        <taxon>Peronosporomycetes</taxon>
        <taxon>Peronosporales</taxon>
        <taxon>Peronosporaceae</taxon>
        <taxon>Phytophthora</taxon>
    </lineage>
</organism>
<protein>
    <recommendedName>
        <fullName evidence="3">SET domain-containing protein</fullName>
    </recommendedName>
</protein>
<reference evidence="2" key="1">
    <citation type="submission" date="2013-11" db="EMBL/GenBank/DDBJ databases">
        <title>The Genome Sequence of Phytophthora parasitica CJ02B3.</title>
        <authorList>
            <consortium name="The Broad Institute Genomics Platform"/>
            <person name="Russ C."/>
            <person name="Tyler B."/>
            <person name="Panabieres F."/>
            <person name="Shan W."/>
            <person name="Tripathy S."/>
            <person name="Grunwald N."/>
            <person name="Machado M."/>
            <person name="Johnson C.S."/>
            <person name="Arredondo F."/>
            <person name="Hong C."/>
            <person name="Coffey M."/>
            <person name="Young S.K."/>
            <person name="Zeng Q."/>
            <person name="Gargeya S."/>
            <person name="Fitzgerald M."/>
            <person name="Abouelleil A."/>
            <person name="Alvarado L."/>
            <person name="Chapman S.B."/>
            <person name="Gainer-Dewar J."/>
            <person name="Goldberg J."/>
            <person name="Griggs A."/>
            <person name="Gujja S."/>
            <person name="Hansen M."/>
            <person name="Howarth C."/>
            <person name="Imamovic A."/>
            <person name="Ireland A."/>
            <person name="Larimer J."/>
            <person name="McCowan C."/>
            <person name="Murphy C."/>
            <person name="Pearson M."/>
            <person name="Poon T.W."/>
            <person name="Priest M."/>
            <person name="Roberts A."/>
            <person name="Saif S."/>
            <person name="Shea T."/>
            <person name="Sykes S."/>
            <person name="Wortman J."/>
            <person name="Nusbaum C."/>
            <person name="Birren B."/>
        </authorList>
    </citation>
    <scope>NUCLEOTIDE SEQUENCE [LARGE SCALE GENOMIC DNA]</scope>
    <source>
        <strain evidence="2">CJ02B3</strain>
    </source>
</reference>
<dbReference type="InterPro" id="IPR046341">
    <property type="entry name" value="SET_dom_sf"/>
</dbReference>
<dbReference type="AlphaFoldDB" id="W2FRV2"/>
<proteinExistence type="predicted"/>